<evidence type="ECO:0000256" key="5">
    <source>
        <dbReference type="ARBA" id="ARBA00023125"/>
    </source>
</evidence>
<dbReference type="STRING" id="370622.LA66_03505"/>
<comment type="caution">
    <text evidence="9">The sequence shown here is derived from an EMBL/GenBank/DDBJ whole genome shotgun (WGS) entry which is preliminary data.</text>
</comment>
<evidence type="ECO:0000259" key="8">
    <source>
        <dbReference type="Pfam" id="PF21338"/>
    </source>
</evidence>
<dbReference type="EC" id="5.6.2.1" evidence="3"/>
<feature type="domain" description="DNA topoisomerase IB N-terminal" evidence="8">
    <location>
        <begin position="38"/>
        <end position="80"/>
    </location>
</feature>
<evidence type="ECO:0000256" key="3">
    <source>
        <dbReference type="ARBA" id="ARBA00012891"/>
    </source>
</evidence>
<dbReference type="PROSITE" id="PS52038">
    <property type="entry name" value="TOPO_IB_2"/>
    <property type="match status" value="1"/>
</dbReference>
<comment type="similarity">
    <text evidence="2">Belongs to the type IB topoisomerase family.</text>
</comment>
<dbReference type="AlphaFoldDB" id="A0A0B1Q5P0"/>
<evidence type="ECO:0000259" key="7">
    <source>
        <dbReference type="Pfam" id="PF01028"/>
    </source>
</evidence>
<dbReference type="InterPro" id="IPR049331">
    <property type="entry name" value="Top1B_N_bact"/>
</dbReference>
<evidence type="ECO:0000256" key="6">
    <source>
        <dbReference type="ARBA" id="ARBA00023235"/>
    </source>
</evidence>
<evidence type="ECO:0000313" key="10">
    <source>
        <dbReference type="Proteomes" id="UP000030826"/>
    </source>
</evidence>
<gene>
    <name evidence="9" type="ORF">LA66_03505</name>
</gene>
<dbReference type="PRINTS" id="PR00416">
    <property type="entry name" value="EUTPISMRASEI"/>
</dbReference>
<proteinExistence type="inferred from homology"/>
<reference evidence="9 10" key="1">
    <citation type="submission" date="2014-09" db="EMBL/GenBank/DDBJ databases">
        <title>Isolation and characterization of Aurantimonas altamirensis ON-56566 from clinical sample following a dog bite.</title>
        <authorList>
            <person name="Eshaghi A."/>
            <person name="Li A."/>
            <person name="Shahinas D."/>
            <person name="Bahn P."/>
            <person name="Kus J.V."/>
            <person name="Patel S.N."/>
        </authorList>
    </citation>
    <scope>NUCLEOTIDE SEQUENCE [LARGE SCALE GENOMIC DNA]</scope>
    <source>
        <strain evidence="9 10">ON-56566</strain>
    </source>
</reference>
<dbReference type="InterPro" id="IPR013500">
    <property type="entry name" value="TopoI_cat_euk"/>
</dbReference>
<keyword evidence="5" id="KW-0238">DNA-binding</keyword>
<evidence type="ECO:0000256" key="4">
    <source>
        <dbReference type="ARBA" id="ARBA00023029"/>
    </source>
</evidence>
<name>A0A0B1Q5P0_9HYPH</name>
<dbReference type="InterPro" id="IPR035447">
    <property type="entry name" value="DNA_topo_I_N_sf"/>
</dbReference>
<dbReference type="Proteomes" id="UP000030826">
    <property type="component" value="Unassembled WGS sequence"/>
</dbReference>
<dbReference type="Gene3D" id="1.10.132.120">
    <property type="match status" value="1"/>
</dbReference>
<keyword evidence="6 9" id="KW-0413">Isomerase</keyword>
<dbReference type="Pfam" id="PF21338">
    <property type="entry name" value="Top1B_N_bact"/>
    <property type="match status" value="1"/>
</dbReference>
<dbReference type="OrthoDB" id="9778962at2"/>
<dbReference type="InterPro" id="IPR011010">
    <property type="entry name" value="DNA_brk_join_enz"/>
</dbReference>
<dbReference type="Gene3D" id="3.90.15.10">
    <property type="entry name" value="Topoisomerase I, Chain A, domain 3"/>
    <property type="match status" value="1"/>
</dbReference>
<dbReference type="GO" id="GO:0003677">
    <property type="term" value="F:DNA binding"/>
    <property type="evidence" value="ECO:0007669"/>
    <property type="project" value="UniProtKB-KW"/>
</dbReference>
<organism evidence="9 10">
    <name type="scientific">Aureimonas altamirensis</name>
    <dbReference type="NCBI Taxonomy" id="370622"/>
    <lineage>
        <taxon>Bacteria</taxon>
        <taxon>Pseudomonadati</taxon>
        <taxon>Pseudomonadota</taxon>
        <taxon>Alphaproteobacteria</taxon>
        <taxon>Hyphomicrobiales</taxon>
        <taxon>Aurantimonadaceae</taxon>
        <taxon>Aureimonas</taxon>
    </lineage>
</organism>
<protein>
    <recommendedName>
        <fullName evidence="3">DNA topoisomerase</fullName>
        <ecNumber evidence="3">5.6.2.1</ecNumber>
    </recommendedName>
</protein>
<dbReference type="Pfam" id="PF01028">
    <property type="entry name" value="Topoisom_I"/>
    <property type="match status" value="1"/>
</dbReference>
<sequence>MTKTLEFHATANGLTIVDPADFHVERRPHGKGHRICFANGDAITDKCLKARVKALVLPPAWRDVRICVEENGHIQATGRDEKGRLQYRYHDVWVNVRNAVKTERLLRFGRALPQLRRHIDRDMRRRQPDEKLAAATAVRLIDLSSMRPGHEKYAIDGGRGVASLEKTNLRMRGNGAVLDFVGKSRKRQTVEIRDRRLVNGLAKMRKGRGKRLFKFQGQDRQDHVLTANRLNDYLHVAGHARISAKDFRTFRGSAEALRYLIEEVGPSADTEPKRRRAVAAAMRAVSDVLRNTPSVARSSYVHPGIVSAFEARELDFDLMKGRARQGLSKAETGLMRFLEESAQSCRS</sequence>
<dbReference type="GO" id="GO:0006265">
    <property type="term" value="P:DNA topological change"/>
    <property type="evidence" value="ECO:0007669"/>
    <property type="project" value="InterPro"/>
</dbReference>
<dbReference type="InterPro" id="IPR014711">
    <property type="entry name" value="TopoI_cat_a-hlx-sub_euk"/>
</dbReference>
<accession>A0A0B1Q5P0</accession>
<feature type="domain" description="DNA topoisomerase I catalytic core eukaryotic-type" evidence="7">
    <location>
        <begin position="97"/>
        <end position="298"/>
    </location>
</feature>
<dbReference type="GO" id="GO:0003917">
    <property type="term" value="F:DNA topoisomerase type I (single strand cut, ATP-independent) activity"/>
    <property type="evidence" value="ECO:0007669"/>
    <property type="project" value="UniProtKB-EC"/>
</dbReference>
<evidence type="ECO:0000256" key="1">
    <source>
        <dbReference type="ARBA" id="ARBA00000213"/>
    </source>
</evidence>
<dbReference type="Gene3D" id="3.30.66.10">
    <property type="entry name" value="DNA topoisomerase I domain"/>
    <property type="match status" value="1"/>
</dbReference>
<keyword evidence="4" id="KW-0799">Topoisomerase</keyword>
<dbReference type="EMBL" id="JRFJ01000001">
    <property type="protein sequence ID" value="KHJ55719.1"/>
    <property type="molecule type" value="Genomic_DNA"/>
</dbReference>
<dbReference type="SUPFAM" id="SSF56349">
    <property type="entry name" value="DNA breaking-rejoining enzymes"/>
    <property type="match status" value="1"/>
</dbReference>
<evidence type="ECO:0000313" key="9">
    <source>
        <dbReference type="EMBL" id="KHJ55719.1"/>
    </source>
</evidence>
<dbReference type="InterPro" id="IPR001631">
    <property type="entry name" value="TopoI"/>
</dbReference>
<comment type="catalytic activity">
    <reaction evidence="1">
        <text>ATP-independent breakage of single-stranded DNA, followed by passage and rejoining.</text>
        <dbReference type="EC" id="5.6.2.1"/>
    </reaction>
</comment>
<dbReference type="RefSeq" id="WP_039190689.1">
    <property type="nucleotide sequence ID" value="NZ_JRFJ01000001.1"/>
</dbReference>
<evidence type="ECO:0000256" key="2">
    <source>
        <dbReference type="ARBA" id="ARBA00006645"/>
    </source>
</evidence>
<dbReference type="SUPFAM" id="SSF55869">
    <property type="entry name" value="DNA topoisomerase I domain"/>
    <property type="match status" value="1"/>
</dbReference>